<accession>A0ABU4VFB0</accession>
<evidence type="ECO:0000313" key="2">
    <source>
        <dbReference type="Proteomes" id="UP001277761"/>
    </source>
</evidence>
<evidence type="ECO:0000313" key="1">
    <source>
        <dbReference type="EMBL" id="MDX8150489.1"/>
    </source>
</evidence>
<dbReference type="Proteomes" id="UP001277761">
    <property type="component" value="Unassembled WGS sequence"/>
</dbReference>
<gene>
    <name evidence="1" type="ORF">SK069_02695</name>
</gene>
<comment type="caution">
    <text evidence="1">The sequence shown here is derived from an EMBL/GenBank/DDBJ whole genome shotgun (WGS) entry which is preliminary data.</text>
</comment>
<sequence>MTSRRRAFALPRRRWRVLGLVAVVAVALVLVRAGEGGDPGPPPQSALALVPRDALVVLHASTDRDRPPVAAARRLAERFAAWPGLRERIREGLVPRGCPPLEGIGDEVALALVPDGAGRASTLALVEVGARDAGPPLRRCGGQQVRRLGRFLAIGRPGVVRAARALHERRPGARSFARQPLVRDLTEGLPRDRVLDAWVTRDGLRRVLVPRGGLAATVAALVDRPGLAGAAVAVAPGDGGARIVVRTRGAAPGRASFTPASTTSAPAGALASLRTVDPLGDLRRILAAAGERDAQALLRRATTATARLVADGSSRLRRDLVDAVRGSSELVLLPGGRGLSAAMAVVVPVTDGARARAALRSLHDRVPAIAGRRLRRTTVAGRSAWTLEWRDGVRLGYLVVGNRVILFTRPGAAREVLRPRRRLSAVDGFGRTTATGGKPVMSIGFLDFQRLLRVVGAPGLADRPAYAAVEGDLAAIRAVGMVSRASGGDTTASIDLWIP</sequence>
<dbReference type="EMBL" id="JAXAVX010000001">
    <property type="protein sequence ID" value="MDX8150489.1"/>
    <property type="molecule type" value="Genomic_DNA"/>
</dbReference>
<name>A0ABU4VFB0_9ACTN</name>
<proteinExistence type="predicted"/>
<reference evidence="1 2" key="1">
    <citation type="submission" date="2023-11" db="EMBL/GenBank/DDBJ databases">
        <authorList>
            <person name="Xu M."/>
            <person name="Jiang T."/>
        </authorList>
    </citation>
    <scope>NUCLEOTIDE SEQUENCE [LARGE SCALE GENOMIC DNA]</scope>
    <source>
        <strain evidence="1 2">SD</strain>
    </source>
</reference>
<evidence type="ECO:0008006" key="3">
    <source>
        <dbReference type="Google" id="ProtNLM"/>
    </source>
</evidence>
<protein>
    <recommendedName>
        <fullName evidence="3">DUF3352 domain-containing protein</fullName>
    </recommendedName>
</protein>
<dbReference type="RefSeq" id="WP_319952637.1">
    <property type="nucleotide sequence ID" value="NZ_JAXAVX010000001.1"/>
</dbReference>
<keyword evidence="2" id="KW-1185">Reference proteome</keyword>
<organism evidence="1 2">
    <name type="scientific">Patulibacter brassicae</name>
    <dbReference type="NCBI Taxonomy" id="1705717"/>
    <lineage>
        <taxon>Bacteria</taxon>
        <taxon>Bacillati</taxon>
        <taxon>Actinomycetota</taxon>
        <taxon>Thermoleophilia</taxon>
        <taxon>Solirubrobacterales</taxon>
        <taxon>Patulibacteraceae</taxon>
        <taxon>Patulibacter</taxon>
    </lineage>
</organism>